<proteinExistence type="predicted"/>
<gene>
    <name evidence="1" type="ORF">EV386_2311</name>
</gene>
<dbReference type="Proteomes" id="UP000293852">
    <property type="component" value="Unassembled WGS sequence"/>
</dbReference>
<organism evidence="1 2">
    <name type="scientific">Xylanimonas ulmi</name>
    <dbReference type="NCBI Taxonomy" id="228973"/>
    <lineage>
        <taxon>Bacteria</taxon>
        <taxon>Bacillati</taxon>
        <taxon>Actinomycetota</taxon>
        <taxon>Actinomycetes</taxon>
        <taxon>Micrococcales</taxon>
        <taxon>Promicromonosporaceae</taxon>
        <taxon>Xylanimonas</taxon>
    </lineage>
</organism>
<protein>
    <submittedName>
        <fullName evidence="1">Uncharacterized protein</fullName>
    </submittedName>
</protein>
<dbReference type="AlphaFoldDB" id="A0A4Q7M3A0"/>
<name>A0A4Q7M3A0_9MICO</name>
<evidence type="ECO:0000313" key="1">
    <source>
        <dbReference type="EMBL" id="RZS61994.1"/>
    </source>
</evidence>
<accession>A0A4Q7M3A0</accession>
<reference evidence="1 2" key="1">
    <citation type="submission" date="2019-02" db="EMBL/GenBank/DDBJ databases">
        <title>Sequencing the genomes of 1000 actinobacteria strains.</title>
        <authorList>
            <person name="Klenk H.-P."/>
        </authorList>
    </citation>
    <scope>NUCLEOTIDE SEQUENCE [LARGE SCALE GENOMIC DNA]</scope>
    <source>
        <strain evidence="1 2">DSM 16932</strain>
    </source>
</reference>
<keyword evidence="2" id="KW-1185">Reference proteome</keyword>
<dbReference type="EMBL" id="SGWX01000001">
    <property type="protein sequence ID" value="RZS61994.1"/>
    <property type="molecule type" value="Genomic_DNA"/>
</dbReference>
<evidence type="ECO:0000313" key="2">
    <source>
        <dbReference type="Proteomes" id="UP000293852"/>
    </source>
</evidence>
<comment type="caution">
    <text evidence="1">The sequence shown here is derived from an EMBL/GenBank/DDBJ whole genome shotgun (WGS) entry which is preliminary data.</text>
</comment>
<sequence length="248" mass="25282">MAAGTAAALAVTSLAADTPATSARWRVAGGATSVALRTGAVQLSGLTPDFGAGPYELDGLYAKPPLCVLNCSFVPGALTLTATVTGSLKGAALDAGVLRVDHQWSTRSTPADQRSWDQVTSTTDVAGQRAYAVSGSTIGSLGRSTTEVLLVRAGAAVPPRERRPVVRVAADGAFSLPIAFTLTNAVMPAPPEVVGPRLTLADGTLTATVIQVLPDGGTCAWQDALTVALPHVRDDPSVAQRTPTTVNE</sequence>